<dbReference type="EMBL" id="JAINUF010000002">
    <property type="protein sequence ID" value="KAJ8374525.1"/>
    <property type="molecule type" value="Genomic_DNA"/>
</dbReference>
<keyword evidence="2" id="KW-1185">Reference proteome</keyword>
<name>A0A9Q1G4E9_SYNKA</name>
<evidence type="ECO:0000313" key="1">
    <source>
        <dbReference type="EMBL" id="KAJ8374525.1"/>
    </source>
</evidence>
<comment type="caution">
    <text evidence="1">The sequence shown here is derived from an EMBL/GenBank/DDBJ whole genome shotgun (WGS) entry which is preliminary data.</text>
</comment>
<gene>
    <name evidence="1" type="ORF">SKAU_G00051050</name>
</gene>
<organism evidence="1 2">
    <name type="scientific">Synaphobranchus kaupii</name>
    <name type="common">Kaup's arrowtooth eel</name>
    <dbReference type="NCBI Taxonomy" id="118154"/>
    <lineage>
        <taxon>Eukaryota</taxon>
        <taxon>Metazoa</taxon>
        <taxon>Chordata</taxon>
        <taxon>Craniata</taxon>
        <taxon>Vertebrata</taxon>
        <taxon>Euteleostomi</taxon>
        <taxon>Actinopterygii</taxon>
        <taxon>Neopterygii</taxon>
        <taxon>Teleostei</taxon>
        <taxon>Anguilliformes</taxon>
        <taxon>Synaphobranchidae</taxon>
        <taxon>Synaphobranchus</taxon>
    </lineage>
</organism>
<dbReference type="AlphaFoldDB" id="A0A9Q1G4E9"/>
<accession>A0A9Q1G4E9</accession>
<proteinExistence type="predicted"/>
<sequence length="73" mass="8507">MVSRMKTRQQKKVRFENAKQNSQIDWTQICFYLEDMGPNDGRLGYGRRSGTGPLYRLEAVSGLCALHQWQVQE</sequence>
<evidence type="ECO:0000313" key="2">
    <source>
        <dbReference type="Proteomes" id="UP001152622"/>
    </source>
</evidence>
<dbReference type="Proteomes" id="UP001152622">
    <property type="component" value="Chromosome 2"/>
</dbReference>
<reference evidence="1" key="1">
    <citation type="journal article" date="2023" name="Science">
        <title>Genome structures resolve the early diversification of teleost fishes.</title>
        <authorList>
            <person name="Parey E."/>
            <person name="Louis A."/>
            <person name="Montfort J."/>
            <person name="Bouchez O."/>
            <person name="Roques C."/>
            <person name="Iampietro C."/>
            <person name="Lluch J."/>
            <person name="Castinel A."/>
            <person name="Donnadieu C."/>
            <person name="Desvignes T."/>
            <person name="Floi Bucao C."/>
            <person name="Jouanno E."/>
            <person name="Wen M."/>
            <person name="Mejri S."/>
            <person name="Dirks R."/>
            <person name="Jansen H."/>
            <person name="Henkel C."/>
            <person name="Chen W.J."/>
            <person name="Zahm M."/>
            <person name="Cabau C."/>
            <person name="Klopp C."/>
            <person name="Thompson A.W."/>
            <person name="Robinson-Rechavi M."/>
            <person name="Braasch I."/>
            <person name="Lecointre G."/>
            <person name="Bobe J."/>
            <person name="Postlethwait J.H."/>
            <person name="Berthelot C."/>
            <person name="Roest Crollius H."/>
            <person name="Guiguen Y."/>
        </authorList>
    </citation>
    <scope>NUCLEOTIDE SEQUENCE</scope>
    <source>
        <strain evidence="1">WJC10195</strain>
    </source>
</reference>
<protein>
    <submittedName>
        <fullName evidence="1">Uncharacterized protein</fullName>
    </submittedName>
</protein>